<evidence type="ECO:0000256" key="5">
    <source>
        <dbReference type="ARBA" id="ARBA00020265"/>
    </source>
</evidence>
<name>A0A4Q9KR93_9MICR</name>
<dbReference type="InterPro" id="IPR027417">
    <property type="entry name" value="P-loop_NTPase"/>
</dbReference>
<dbReference type="GO" id="GO:0033588">
    <property type="term" value="C:elongator holoenzyme complex"/>
    <property type="evidence" value="ECO:0007669"/>
    <property type="project" value="InterPro"/>
</dbReference>
<dbReference type="GO" id="GO:0002098">
    <property type="term" value="P:tRNA wobble uridine modification"/>
    <property type="evidence" value="ECO:0007669"/>
    <property type="project" value="InterPro"/>
</dbReference>
<reference evidence="9 10" key="1">
    <citation type="submission" date="2017-12" db="EMBL/GenBank/DDBJ databases">
        <authorList>
            <person name="Pombert J.-F."/>
            <person name="Haag K.L."/>
            <person name="Ebert D."/>
        </authorList>
    </citation>
    <scope>NUCLEOTIDE SEQUENCE [LARGE SCALE GENOMIC DNA]</scope>
    <source>
        <strain evidence="9">FI-OER-3-3</strain>
    </source>
</reference>
<protein>
    <recommendedName>
        <fullName evidence="5">Elongator complex protein 4</fullName>
    </recommendedName>
</protein>
<evidence type="ECO:0000256" key="7">
    <source>
        <dbReference type="ARBA" id="ARBA00022694"/>
    </source>
</evidence>
<sequence length="295" mass="34665">MYHSFKRNTNISKYFQQQKTVNFGIPSLDNLINGNIQEGSLILIKEDKDSKLHLFIQNIFIAECISNEYEVSIFSRDVEFPCIPDKITENELINEKEEKMVFAWRYNHLNPPITKMKYDLTKKMNLNDKKNFKIFYDTKLLTSTILENIKNVNRNSVISIYSFLSPLWFHFDKISDEEIYKFLFSLRKTIKETKSVCLVSIPSFFKENIHFNLYFDIIFNLKSFLFTNICPNYSCILNIEKMVPPFGLKENDLDSLKYGILIKRNNMVVEKVVLPPEDIVGVETTSCSTNITNQF</sequence>
<keyword evidence="6" id="KW-0963">Cytoplasm</keyword>
<evidence type="ECO:0000313" key="9">
    <source>
        <dbReference type="EMBL" id="TBT97202.1"/>
    </source>
</evidence>
<dbReference type="PANTHER" id="PTHR12896">
    <property type="entry name" value="PAX6 NEIGHBOR PROTEIN PAXNEB"/>
    <property type="match status" value="1"/>
</dbReference>
<keyword evidence="8" id="KW-0539">Nucleus</keyword>
<organism evidence="9 10">
    <name type="scientific">Hamiltosporidium tvaerminnensis</name>
    <dbReference type="NCBI Taxonomy" id="1176355"/>
    <lineage>
        <taxon>Eukaryota</taxon>
        <taxon>Fungi</taxon>
        <taxon>Fungi incertae sedis</taxon>
        <taxon>Microsporidia</taxon>
        <taxon>Dubosqiidae</taxon>
        <taxon>Hamiltosporidium</taxon>
    </lineage>
</organism>
<comment type="subcellular location">
    <subcellularLocation>
        <location evidence="2">Cytoplasm</location>
    </subcellularLocation>
    <subcellularLocation>
        <location evidence="1">Nucleus</location>
    </subcellularLocation>
</comment>
<gene>
    <name evidence="9" type="ORF">CWI37_2433p0010</name>
</gene>
<dbReference type="Pfam" id="PF05625">
    <property type="entry name" value="PAXNEB"/>
    <property type="match status" value="1"/>
</dbReference>
<dbReference type="UniPathway" id="UPA00988"/>
<dbReference type="VEuPathDB" id="MicrosporidiaDB:CWI37_2433p0010"/>
<dbReference type="GO" id="GO:0008023">
    <property type="term" value="C:transcription elongation factor complex"/>
    <property type="evidence" value="ECO:0007669"/>
    <property type="project" value="TreeGrafter"/>
</dbReference>
<dbReference type="PANTHER" id="PTHR12896:SF1">
    <property type="entry name" value="ELONGATOR COMPLEX PROTEIN 4"/>
    <property type="match status" value="1"/>
</dbReference>
<proteinExistence type="inferred from homology"/>
<dbReference type="Proteomes" id="UP000292362">
    <property type="component" value="Unassembled WGS sequence"/>
</dbReference>
<dbReference type="Gene3D" id="3.40.50.300">
    <property type="entry name" value="P-loop containing nucleotide triphosphate hydrolases"/>
    <property type="match status" value="1"/>
</dbReference>
<evidence type="ECO:0000256" key="4">
    <source>
        <dbReference type="ARBA" id="ARBA00007573"/>
    </source>
</evidence>
<comment type="caution">
    <text evidence="9">The sequence shown here is derived from an EMBL/GenBank/DDBJ whole genome shotgun (WGS) entry which is preliminary data.</text>
</comment>
<dbReference type="GO" id="GO:0005737">
    <property type="term" value="C:cytoplasm"/>
    <property type="evidence" value="ECO:0007669"/>
    <property type="project" value="UniProtKB-SubCell"/>
</dbReference>
<evidence type="ECO:0000256" key="1">
    <source>
        <dbReference type="ARBA" id="ARBA00004123"/>
    </source>
</evidence>
<comment type="pathway">
    <text evidence="3">tRNA modification; 5-methoxycarbonylmethyl-2-thiouridine-tRNA biosynthesis.</text>
</comment>
<comment type="similarity">
    <text evidence="4">Belongs to the ELP4 family.</text>
</comment>
<dbReference type="EMBL" id="PITJ01002433">
    <property type="protein sequence ID" value="TBT97202.1"/>
    <property type="molecule type" value="Genomic_DNA"/>
</dbReference>
<evidence type="ECO:0000313" key="10">
    <source>
        <dbReference type="Proteomes" id="UP000292362"/>
    </source>
</evidence>
<evidence type="ECO:0000256" key="3">
    <source>
        <dbReference type="ARBA" id="ARBA00005043"/>
    </source>
</evidence>
<dbReference type="AlphaFoldDB" id="A0A4Q9KR93"/>
<evidence type="ECO:0000256" key="8">
    <source>
        <dbReference type="ARBA" id="ARBA00023242"/>
    </source>
</evidence>
<evidence type="ECO:0000256" key="2">
    <source>
        <dbReference type="ARBA" id="ARBA00004496"/>
    </source>
</evidence>
<accession>A0A4Q9KR93</accession>
<dbReference type="InterPro" id="IPR008728">
    <property type="entry name" value="Elongator_complex_protein_4"/>
</dbReference>
<keyword evidence="7" id="KW-0819">tRNA processing</keyword>
<evidence type="ECO:0000256" key="6">
    <source>
        <dbReference type="ARBA" id="ARBA00022490"/>
    </source>
</evidence>